<evidence type="ECO:0000256" key="1">
    <source>
        <dbReference type="ARBA" id="ARBA00007061"/>
    </source>
</evidence>
<dbReference type="SUPFAM" id="SSF53901">
    <property type="entry name" value="Thiolase-like"/>
    <property type="match status" value="2"/>
</dbReference>
<feature type="active site" description="Acyl-thioester intermediate" evidence="3">
    <location>
        <position position="119"/>
    </location>
</feature>
<feature type="active site" description="Proton donor/acceptor" evidence="3">
    <location>
        <position position="250"/>
    </location>
</feature>
<feature type="binding site" evidence="4">
    <location>
        <position position="259"/>
    </location>
    <ligand>
        <name>CoA</name>
        <dbReference type="ChEBI" id="CHEBI:57287"/>
    </ligand>
</feature>
<feature type="coiled-coil region" evidence="6">
    <location>
        <begin position="276"/>
        <end position="303"/>
    </location>
</feature>
<dbReference type="PANTHER" id="PTHR43323">
    <property type="entry name" value="3-HYDROXY-3-METHYLGLUTARYL COENZYME A SYNTHASE"/>
    <property type="match status" value="1"/>
</dbReference>
<evidence type="ECO:0000256" key="4">
    <source>
        <dbReference type="PIRSR" id="PIRSR610122-2"/>
    </source>
</evidence>
<evidence type="ECO:0000259" key="7">
    <source>
        <dbReference type="Pfam" id="PF01154"/>
    </source>
</evidence>
<evidence type="ECO:0000313" key="9">
    <source>
        <dbReference type="EMBL" id="NDJ92152.1"/>
    </source>
</evidence>
<dbReference type="NCBIfam" id="TIGR01833">
    <property type="entry name" value="HMG-CoA-S_euk"/>
    <property type="match status" value="1"/>
</dbReference>
<keyword evidence="5" id="KW-0444">Lipid biosynthesis</keyword>
<keyword evidence="2 5" id="KW-0808">Transferase</keyword>
<dbReference type="CDD" id="cd00827">
    <property type="entry name" value="init_cond_enzymes"/>
    <property type="match status" value="1"/>
</dbReference>
<dbReference type="GO" id="GO:0004421">
    <property type="term" value="F:hydroxymethylglutaryl-CoA synthase activity"/>
    <property type="evidence" value="ECO:0007669"/>
    <property type="project" value="UniProtKB-EC"/>
</dbReference>
<comment type="similarity">
    <text evidence="1 5">Belongs to the thiolase-like superfamily. HMG-CoA synthase family.</text>
</comment>
<keyword evidence="5" id="KW-1207">Sterol metabolism</keyword>
<dbReference type="EC" id="2.3.3.10" evidence="5"/>
<proteinExistence type="inferred from homology"/>
<dbReference type="GO" id="GO:0016126">
    <property type="term" value="P:sterol biosynthetic process"/>
    <property type="evidence" value="ECO:0007669"/>
    <property type="project" value="UniProtKB-KW"/>
</dbReference>
<dbReference type="GO" id="GO:0006084">
    <property type="term" value="P:acetyl-CoA metabolic process"/>
    <property type="evidence" value="ECO:0007669"/>
    <property type="project" value="InterPro"/>
</dbReference>
<dbReference type="Pfam" id="PF01154">
    <property type="entry name" value="HMG_CoA_synt_N"/>
    <property type="match status" value="1"/>
</dbReference>
<dbReference type="InterPro" id="IPR010122">
    <property type="entry name" value="HMG_CoA_synthase_euk"/>
</dbReference>
<feature type="domain" description="Hydroxymethylglutaryl-coenzyme A synthase C-terminal" evidence="8">
    <location>
        <begin position="181"/>
        <end position="450"/>
    </location>
</feature>
<evidence type="ECO:0000256" key="5">
    <source>
        <dbReference type="RuleBase" id="RU364071"/>
    </source>
</evidence>
<feature type="domain" description="Hydroxymethylglutaryl-coenzyme A synthase N-terminal" evidence="7">
    <location>
        <begin position="6"/>
        <end position="177"/>
    </location>
</feature>
<evidence type="ECO:0000256" key="2">
    <source>
        <dbReference type="ARBA" id="ARBA00022679"/>
    </source>
</evidence>
<dbReference type="PANTHER" id="PTHR43323:SF2">
    <property type="entry name" value="HYDROXYMETHYLGLUTARYL-COA SYNTHASE"/>
    <property type="match status" value="1"/>
</dbReference>
<reference evidence="9" key="1">
    <citation type="submission" date="2018-11" db="EMBL/GenBank/DDBJ databases">
        <title>Henneguya salminicola genome and transcriptome.</title>
        <authorList>
            <person name="Yahalomi D."/>
            <person name="Atkinson S.D."/>
            <person name="Neuhof M."/>
            <person name="Chang E.S."/>
            <person name="Philippe H."/>
            <person name="Cartwright P."/>
            <person name="Bartholomew J.L."/>
            <person name="Huchon D."/>
        </authorList>
    </citation>
    <scope>NUCLEOTIDE SEQUENCE</scope>
    <source>
        <strain evidence="9">Hz1</strain>
        <tissue evidence="9">Whole</tissue>
    </source>
</reference>
<evidence type="ECO:0000256" key="3">
    <source>
        <dbReference type="PIRSR" id="PIRSR610122-1"/>
    </source>
</evidence>
<keyword evidence="5" id="KW-0443">Lipid metabolism</keyword>
<comment type="function">
    <text evidence="5">Catalyzes the condensation of acetyl-CoA with acetoacetyl-CoA to form HMG-CoA.</text>
</comment>
<dbReference type="GO" id="GO:0010142">
    <property type="term" value="P:farnesyl diphosphate biosynthetic process, mevalonate pathway"/>
    <property type="evidence" value="ECO:0007669"/>
    <property type="project" value="InterPro"/>
</dbReference>
<comment type="catalytic activity">
    <reaction evidence="5">
        <text>acetoacetyl-CoA + acetyl-CoA + H2O = (3S)-3-hydroxy-3-methylglutaryl-CoA + CoA + H(+)</text>
        <dbReference type="Rhea" id="RHEA:10188"/>
        <dbReference type="ChEBI" id="CHEBI:15377"/>
        <dbReference type="ChEBI" id="CHEBI:15378"/>
        <dbReference type="ChEBI" id="CHEBI:43074"/>
        <dbReference type="ChEBI" id="CHEBI:57286"/>
        <dbReference type="ChEBI" id="CHEBI:57287"/>
        <dbReference type="ChEBI" id="CHEBI:57288"/>
        <dbReference type="EC" id="2.3.3.10"/>
    </reaction>
</comment>
<dbReference type="InterPro" id="IPR016039">
    <property type="entry name" value="Thiolase-like"/>
</dbReference>
<evidence type="ECO:0000256" key="6">
    <source>
        <dbReference type="SAM" id="Coils"/>
    </source>
</evidence>
<dbReference type="InterPro" id="IPR013746">
    <property type="entry name" value="HMG_CoA_synt_C_dom"/>
</dbReference>
<feature type="binding site" evidence="4">
    <location>
        <position position="255"/>
    </location>
    <ligand>
        <name>CoA</name>
        <dbReference type="ChEBI" id="CHEBI:57287"/>
    </ligand>
</feature>
<keyword evidence="5" id="KW-0756">Sterol biosynthesis</keyword>
<comment type="pathway">
    <text evidence="5">Metabolic intermediate biosynthesis; (R)-mevalonate biosynthesis; (R)-mevalonate from acetyl-CoA: step 2/3.</text>
</comment>
<feature type="binding site" evidence="4">
    <location>
        <position position="212"/>
    </location>
    <ligand>
        <name>CoA</name>
        <dbReference type="ChEBI" id="CHEBI:57287"/>
    </ligand>
</feature>
<feature type="active site" description="Proton donor/acceptor" evidence="3">
    <location>
        <position position="85"/>
    </location>
</feature>
<dbReference type="EMBL" id="GHBP01000131">
    <property type="protein sequence ID" value="NDJ92152.1"/>
    <property type="molecule type" value="Transcribed_RNA"/>
</dbReference>
<name>A0A6G3MDP7_HENSL</name>
<evidence type="ECO:0000259" key="8">
    <source>
        <dbReference type="Pfam" id="PF08540"/>
    </source>
</evidence>
<dbReference type="InterPro" id="IPR013528">
    <property type="entry name" value="HMG_CoA_synth_N"/>
</dbReference>
<dbReference type="UniPathway" id="UPA00058">
    <property type="reaction ID" value="UER00102"/>
</dbReference>
<dbReference type="AlphaFoldDB" id="A0A6G3MDP7"/>
<dbReference type="Pfam" id="PF08540">
    <property type="entry name" value="HMG_CoA_synt_C"/>
    <property type="match status" value="1"/>
</dbReference>
<keyword evidence="5" id="KW-0752">Steroid biosynthesis</keyword>
<keyword evidence="5" id="KW-0753">Steroid metabolism</keyword>
<accession>A0A6G3MDP7</accession>
<dbReference type="Gene3D" id="3.40.47.10">
    <property type="match status" value="1"/>
</dbReference>
<protein>
    <recommendedName>
        <fullName evidence="5">Hydroxymethylglutaryl-CoA synthase</fullName>
        <shortName evidence="5">HMG-CoA synthase</shortName>
        <ecNumber evidence="5">2.3.3.10</ecNumber>
    </recommendedName>
    <alternativeName>
        <fullName evidence="5">3-hydroxy-3-methylglutaryl coenzyme A synthase</fullName>
    </alternativeName>
</protein>
<organism evidence="9">
    <name type="scientific">Henneguya salminicola</name>
    <name type="common">Myxosporean</name>
    <dbReference type="NCBI Taxonomy" id="69463"/>
    <lineage>
        <taxon>Eukaryota</taxon>
        <taxon>Metazoa</taxon>
        <taxon>Cnidaria</taxon>
        <taxon>Myxozoa</taxon>
        <taxon>Myxosporea</taxon>
        <taxon>Bivalvulida</taxon>
        <taxon>Platysporina</taxon>
        <taxon>Myxobolidae</taxon>
        <taxon>Henneguya</taxon>
    </lineage>
</organism>
<keyword evidence="6" id="KW-0175">Coiled coil</keyword>
<sequence>MGTAQQNVGIVDLEIYYPKFYVCQKELEIYDDCVGKYTIGLGQLEMAVPSLIEDPISMALTVVHRFMTRTGLDYSKIGRLDVGTESSLDLSKSIKSHLMTLFNKSNNLNVQGADNINACYGGTAALFNCINWIESKDWDGRLALVVTTDISFYSNNEPSARATGGAAAMCLLIGPNSVLKLETSIKGHHMNHYYDFYKPINCSYPIVDGKLSQNLYIKFLLICSIEYTKNALKHYNKFKLFSDENIFAFHCPYVKLACKGFSYMREFHEQLLTQPSAQILKNIDDLQNNYEFQQEKLELEKTKFKQYTSEMDMKLAPSLKLCKRIGNCYCSSIFLCLASVLTENNVSNLVGKRIILFSYGSGSLSSMYSFKIQTNEQNQLSKLCSYLMEKYQELSNRVKVPPSFLISTIVQRVQTDSLTTNLNCDSLTKDLTKNTYYLKLFDDKNRRFYCLYN</sequence>